<dbReference type="CDD" id="cd05535">
    <property type="entry name" value="POLBc_epsilon"/>
    <property type="match status" value="1"/>
</dbReference>
<dbReference type="Pfam" id="PF22912">
    <property type="entry name" value="zf-DPOE"/>
    <property type="match status" value="1"/>
</dbReference>
<evidence type="ECO:0000256" key="3">
    <source>
        <dbReference type="ARBA" id="ARBA00005755"/>
    </source>
</evidence>
<evidence type="ECO:0000256" key="12">
    <source>
        <dbReference type="ARBA" id="ARBA00023004"/>
    </source>
</evidence>
<feature type="compositionally biased region" description="Pro residues" evidence="17">
    <location>
        <begin position="584"/>
        <end position="600"/>
    </location>
</feature>
<keyword evidence="8 16" id="KW-0479">Metal-binding</keyword>
<keyword evidence="14 16" id="KW-0238">DNA-binding</keyword>
<name>A0A150H423_GONPE</name>
<keyword evidence="9 16" id="KW-0863">Zinc-finger</keyword>
<evidence type="ECO:0000256" key="15">
    <source>
        <dbReference type="ARBA" id="ARBA00023242"/>
    </source>
</evidence>
<dbReference type="EMBL" id="LSYV01000002">
    <property type="protein sequence ID" value="KXZ56813.1"/>
    <property type="molecule type" value="Genomic_DNA"/>
</dbReference>
<dbReference type="Gene3D" id="1.10.132.60">
    <property type="entry name" value="DNA polymerase family B, C-terminal domain"/>
    <property type="match status" value="1"/>
</dbReference>
<evidence type="ECO:0000256" key="11">
    <source>
        <dbReference type="ARBA" id="ARBA00022932"/>
    </source>
</evidence>
<keyword evidence="15 16" id="KW-0539">Nucleus</keyword>
<dbReference type="GO" id="GO:0051539">
    <property type="term" value="F:4 iron, 4 sulfur cluster binding"/>
    <property type="evidence" value="ECO:0007669"/>
    <property type="project" value="UniProtKB-KW"/>
</dbReference>
<comment type="subcellular location">
    <subcellularLocation>
        <location evidence="2 16">Nucleus</location>
    </subcellularLocation>
</comment>
<keyword evidence="7 16" id="KW-0235">DNA replication</keyword>
<evidence type="ECO:0000256" key="16">
    <source>
        <dbReference type="RuleBase" id="RU365029"/>
    </source>
</evidence>
<dbReference type="FunFam" id="1.10.287.690:FF:000005">
    <property type="entry name" value="DNA polymerase epsilon catalytic subunit"/>
    <property type="match status" value="1"/>
</dbReference>
<evidence type="ECO:0000256" key="8">
    <source>
        <dbReference type="ARBA" id="ARBA00022723"/>
    </source>
</evidence>
<dbReference type="GO" id="GO:0006287">
    <property type="term" value="P:base-excision repair, gap-filling"/>
    <property type="evidence" value="ECO:0007669"/>
    <property type="project" value="TreeGrafter"/>
</dbReference>
<comment type="catalytic activity">
    <reaction evidence="16">
        <text>DNA(n) + a 2'-deoxyribonucleoside 5'-triphosphate = DNA(n+1) + diphosphate</text>
        <dbReference type="Rhea" id="RHEA:22508"/>
        <dbReference type="Rhea" id="RHEA-COMP:17339"/>
        <dbReference type="Rhea" id="RHEA-COMP:17340"/>
        <dbReference type="ChEBI" id="CHEBI:33019"/>
        <dbReference type="ChEBI" id="CHEBI:61560"/>
        <dbReference type="ChEBI" id="CHEBI:173112"/>
        <dbReference type="EC" id="2.7.7.7"/>
    </reaction>
</comment>
<dbReference type="SUPFAM" id="SSF53098">
    <property type="entry name" value="Ribonuclease H-like"/>
    <property type="match status" value="1"/>
</dbReference>
<evidence type="ECO:0000256" key="5">
    <source>
        <dbReference type="ARBA" id="ARBA00022679"/>
    </source>
</evidence>
<sequence>MRSAAPAIYVTYNGDFFDFPFIEARCERLGLDMHAAIGFRCRGGTPAGGGGSGPGASKECLSRHAVHMDCMHWVDRDSYLPQGSRGLKAVTKAKLGYDPVEVAPEDMVRLARETPQAMASYSVSDAVSTYYLYMTYVHPFIFSLATIIPLPPDEVLRKGSGTLCEQLLMVEAYRANIACPNKHVGEREALYRGHLLESETYIGGKVEALESGVFRSDLPLRFRCKAAAYQMLLDNLDRDLSYALRHEAKWPGGPDDCANFADVRAAIAAKLEALRDTPNREETPLIYHLDVAAMYPNIILTNRLQPSAIVNEEDCAACDFNAPGKTCLRQMEWVWRGEHYAASRSEYLQIKAQLAAETFPPAPAAAAAAAAAGVEAPPRSWSDLAPDDQRKMLQERLKKVYKRVLDKPVTELRVAGICQRENAFYIDTVRAFRDRRYEYKGLGKVWKGKLDEAKAGGNPIKIQEAADMCVLYESLQLAHKCILNSFYGYVMRKGARWYSMEMAGVVTYTGANIIQRANRLVLDLGRTLELDTDGIWCALPGSFPENFKFKNKSGKEFKLSYPCCVLNVMVAEHNTNHQYQTLLQPPPPAPGQPAPPPGPPRYATSSEMSIEFEVDGPYRAMILPASKEEGKSIKKRYAVFNHDGSLAELKGFEVKRRGELKLIKVFQAEVFEQFLSGSSLEQCYAAVAAVANRWLDLLDSRGVDLSDEELLEHISEATTMSKALAEYEGRKSCAISTANRLAAFLGDERIKDKGLNCTYVIARQPASQPTSERAIPVSIFSAEPAVARAWLRKWCGGDIGPRSSGVPDVRDIVDWDYYRERLGSAIQKIITIPAALQGLPNPVPRVKHPDWLHKRWRAPVWRPAARRAGGRSSVLPGGEGGGAAVEAGGLEVEGKENAPDGGGATAAAANNAAAGAGGPPPPNPVNIAEDYAGWVAGQKPRWRAIRADNKRRKAEAAKAAEAARRAGGGGGAAAAAAGVGPLSMRSLLAQQSAAVTALPWQVLQLAETGSPGALKMWFLAAGKLHWVTLTLPRSFLIDSALPDPAALAEALAAGAGGGLQLEVARAPSVVLPAGRKPTHLYRVTLPEAQYRSAAARLSSACGAAHVRGVWEDRLPAALPAVLALGCVVGVAPESRSRPLGGGWRLADLRMRTTGEVGYLDTEFDTTDPAVQPAPAAGPLPLAGVRHVVLYSSSDGGGRGLYCLTLPAAGRGVVVVLQPSAAAAREEGGPPEPERLTWEVAYERDALDAGRALQRALLAYRSSVRSPTVVLVQGPTPAARLQRDLTVLHDFPAIDMPCHADDSRYPPLQWQQRAARRALHRCASSGLWLAERAALCRYAHAPLANLDLDPGAAAGAGGGGGGAAGGADAGGGGGISAVADLLFARRLREAGLTLPVVDPALPDLGGSETAEGDPREDGGASEAVSAATRPRSELSYPGVYRSCCVTLRLHHLAVAALEAADALAELEGGAGPAGGGGPAFKVLRALQAAWIRDATQNRNMIADSLLQQLYRWLSCPSSPLHDPGLHRCLLGLQHKLFLQLAAEMRRLGAVLVAASSHSITICTGKRSVKAAAGYTRFLLDTLRGRELFRWLELSPSAWYHALMWRDPYNWAGLESTAAAAEWRAMEAGSAGGPPGGGEEGEEAGAAAVEDEPVVKFVWNLKEHLPPAVQRELTLLTTEFLYLPWREARRAAAAATSAAAAGSGSQGGAGGSTQAVAASGGAEAAQSSFLSSLVSEAFTERLLAKVAVWRGITPGASPDWAFPQLAGSHLSQEEQGHPALAFVRVACHLLALDERVGEEVGLLRRQLLRLLHVKEFGADAEFRELCLPFVLPDVICGFCNDCRELDLCRDEALQRHDWRCRSCRQQLDTAALERRLVGLLRQEAAAYQTQDLACVKCKQVAAGAGHLRSLCGLCGGGLTVTRGSSAAARRLVVFRNLAKFHGFKVLAEMAGWLLGEPAEEEEGAQGGGGEEGR</sequence>
<dbReference type="Pfam" id="PF23250">
    <property type="entry name" value="zf_DPOE_2"/>
    <property type="match status" value="1"/>
</dbReference>
<evidence type="ECO:0000256" key="9">
    <source>
        <dbReference type="ARBA" id="ARBA00022771"/>
    </source>
</evidence>
<keyword evidence="12 16" id="KW-0408">Iron</keyword>
<keyword evidence="11 16" id="KW-0239">DNA-directed DNA polymerase</keyword>
<dbReference type="InterPro" id="IPR023211">
    <property type="entry name" value="DNA_pol_palm_dom_sf"/>
</dbReference>
<evidence type="ECO:0000313" key="19">
    <source>
        <dbReference type="EMBL" id="KXZ56813.1"/>
    </source>
</evidence>
<dbReference type="PANTHER" id="PTHR10670:SF0">
    <property type="entry name" value="DNA POLYMERASE EPSILON CATALYTIC SUBUNIT A"/>
    <property type="match status" value="1"/>
</dbReference>
<dbReference type="GO" id="GO:0008310">
    <property type="term" value="F:single-stranded DNA 3'-5' DNA exonuclease activity"/>
    <property type="evidence" value="ECO:0007669"/>
    <property type="project" value="TreeGrafter"/>
</dbReference>
<dbReference type="InterPro" id="IPR043502">
    <property type="entry name" value="DNA/RNA_pol_sf"/>
</dbReference>
<keyword evidence="5 16" id="KW-0808">Transferase</keyword>
<dbReference type="InterPro" id="IPR036397">
    <property type="entry name" value="RNaseH_sf"/>
</dbReference>
<evidence type="ECO:0000313" key="20">
    <source>
        <dbReference type="Proteomes" id="UP000075714"/>
    </source>
</evidence>
<dbReference type="GO" id="GO:0006297">
    <property type="term" value="P:nucleotide-excision repair, DNA gap filling"/>
    <property type="evidence" value="ECO:0007669"/>
    <property type="project" value="TreeGrafter"/>
</dbReference>
<keyword evidence="13 16" id="KW-0411">Iron-sulfur</keyword>
<reference evidence="20" key="1">
    <citation type="journal article" date="2016" name="Nat. Commun.">
        <title>The Gonium pectorale genome demonstrates co-option of cell cycle regulation during the evolution of multicellularity.</title>
        <authorList>
            <person name="Hanschen E.R."/>
            <person name="Marriage T.N."/>
            <person name="Ferris P.J."/>
            <person name="Hamaji T."/>
            <person name="Toyoda A."/>
            <person name="Fujiyama A."/>
            <person name="Neme R."/>
            <person name="Noguchi H."/>
            <person name="Minakuchi Y."/>
            <person name="Suzuki M."/>
            <person name="Kawai-Toyooka H."/>
            <person name="Smith D.R."/>
            <person name="Sparks H."/>
            <person name="Anderson J."/>
            <person name="Bakaric R."/>
            <person name="Luria V."/>
            <person name="Karger A."/>
            <person name="Kirschner M.W."/>
            <person name="Durand P.M."/>
            <person name="Michod R.E."/>
            <person name="Nozaki H."/>
            <person name="Olson B.J."/>
        </authorList>
    </citation>
    <scope>NUCLEOTIDE SEQUENCE [LARGE SCALE GENOMIC DNA]</scope>
    <source>
        <strain evidence="20">NIES-2863</strain>
    </source>
</reference>
<dbReference type="GO" id="GO:0003677">
    <property type="term" value="F:DNA binding"/>
    <property type="evidence" value="ECO:0007669"/>
    <property type="project" value="UniProtKB-KW"/>
</dbReference>
<feature type="region of interest" description="Disordered" evidence="17">
    <location>
        <begin position="580"/>
        <end position="604"/>
    </location>
</feature>
<dbReference type="GO" id="GO:0008622">
    <property type="term" value="C:epsilon DNA polymerase complex"/>
    <property type="evidence" value="ECO:0007669"/>
    <property type="project" value="InterPro"/>
</dbReference>
<dbReference type="Gene3D" id="3.30.420.10">
    <property type="entry name" value="Ribonuclease H-like superfamily/Ribonuclease H"/>
    <property type="match status" value="1"/>
</dbReference>
<organism evidence="19 20">
    <name type="scientific">Gonium pectorale</name>
    <name type="common">Green alga</name>
    <dbReference type="NCBI Taxonomy" id="33097"/>
    <lineage>
        <taxon>Eukaryota</taxon>
        <taxon>Viridiplantae</taxon>
        <taxon>Chlorophyta</taxon>
        <taxon>core chlorophytes</taxon>
        <taxon>Chlorophyceae</taxon>
        <taxon>CS clade</taxon>
        <taxon>Chlamydomonadales</taxon>
        <taxon>Volvocaceae</taxon>
        <taxon>Gonium</taxon>
    </lineage>
</organism>
<accession>A0A150H423</accession>
<dbReference type="SMART" id="SM00486">
    <property type="entry name" value="POLBc"/>
    <property type="match status" value="1"/>
</dbReference>
<dbReference type="Gene3D" id="3.90.1600.10">
    <property type="entry name" value="Palm domain of DNA polymerase"/>
    <property type="match status" value="1"/>
</dbReference>
<dbReference type="FunFam" id="3.30.420.10:FF:000217">
    <property type="entry name" value="DNA polymerase epsilon catalytic subunit"/>
    <property type="match status" value="1"/>
</dbReference>
<dbReference type="GO" id="GO:0000278">
    <property type="term" value="P:mitotic cell cycle"/>
    <property type="evidence" value="ECO:0007669"/>
    <property type="project" value="TreeGrafter"/>
</dbReference>
<gene>
    <name evidence="19" type="ORF">GPECTOR_1g732</name>
</gene>
<evidence type="ECO:0000259" key="18">
    <source>
        <dbReference type="SMART" id="SM01159"/>
    </source>
</evidence>
<keyword evidence="20" id="KW-1185">Reference proteome</keyword>
<dbReference type="FunFam" id="3.90.1600.10:FF:000006">
    <property type="entry name" value="DNA polymerase epsilon catalytic subunit"/>
    <property type="match status" value="1"/>
</dbReference>
<dbReference type="STRING" id="33097.A0A150H423"/>
<dbReference type="Pfam" id="PF08490">
    <property type="entry name" value="DUF1744"/>
    <property type="match status" value="2"/>
</dbReference>
<dbReference type="PANTHER" id="PTHR10670">
    <property type="entry name" value="DNA POLYMERASE EPSILON CATALYTIC SUBUNIT A"/>
    <property type="match status" value="1"/>
</dbReference>
<feature type="region of interest" description="Disordered" evidence="17">
    <location>
        <begin position="1625"/>
        <end position="1644"/>
    </location>
</feature>
<evidence type="ECO:0000256" key="7">
    <source>
        <dbReference type="ARBA" id="ARBA00022705"/>
    </source>
</evidence>
<evidence type="ECO:0000256" key="4">
    <source>
        <dbReference type="ARBA" id="ARBA00022485"/>
    </source>
</evidence>
<evidence type="ECO:0000256" key="13">
    <source>
        <dbReference type="ARBA" id="ARBA00023014"/>
    </source>
</evidence>
<dbReference type="GO" id="GO:0045004">
    <property type="term" value="P:DNA replication proofreading"/>
    <property type="evidence" value="ECO:0007669"/>
    <property type="project" value="TreeGrafter"/>
</dbReference>
<dbReference type="InterPro" id="IPR055191">
    <property type="entry name" value="POL2_thumb"/>
</dbReference>
<evidence type="ECO:0000256" key="2">
    <source>
        <dbReference type="ARBA" id="ARBA00004123"/>
    </source>
</evidence>
<dbReference type="InterPro" id="IPR054475">
    <property type="entry name" value="Znf-DPOE"/>
</dbReference>
<evidence type="ECO:0000256" key="14">
    <source>
        <dbReference type="ARBA" id="ARBA00023125"/>
    </source>
</evidence>
<dbReference type="FunFam" id="1.10.132.60:FF:000002">
    <property type="entry name" value="DNA polymerase epsilon catalytic subunit"/>
    <property type="match status" value="1"/>
</dbReference>
<comment type="similarity">
    <text evidence="3 16">Belongs to the DNA polymerase type-B family.</text>
</comment>
<dbReference type="EC" id="2.7.7.7" evidence="16"/>
<keyword evidence="4 16" id="KW-0004">4Fe-4S</keyword>
<dbReference type="GO" id="GO:0006272">
    <property type="term" value="P:leading strand elongation"/>
    <property type="evidence" value="ECO:0007669"/>
    <property type="project" value="TreeGrafter"/>
</dbReference>
<dbReference type="InterPro" id="IPR042087">
    <property type="entry name" value="DNA_pol_B_thumb"/>
</dbReference>
<evidence type="ECO:0000256" key="6">
    <source>
        <dbReference type="ARBA" id="ARBA00022695"/>
    </source>
</evidence>
<evidence type="ECO:0000256" key="1">
    <source>
        <dbReference type="ARBA" id="ARBA00001966"/>
    </source>
</evidence>
<dbReference type="InterPro" id="IPR029703">
    <property type="entry name" value="POL2"/>
</dbReference>
<dbReference type="Proteomes" id="UP000075714">
    <property type="component" value="Unassembled WGS sequence"/>
</dbReference>
<dbReference type="Pfam" id="PF00136">
    <property type="entry name" value="DNA_pol_B"/>
    <property type="match status" value="1"/>
</dbReference>
<dbReference type="InterPro" id="IPR006172">
    <property type="entry name" value="DNA-dir_DNA_pol_B"/>
</dbReference>
<dbReference type="SUPFAM" id="SSF56672">
    <property type="entry name" value="DNA/RNA polymerases"/>
    <property type="match status" value="1"/>
</dbReference>
<keyword evidence="10 16" id="KW-0862">Zinc</keyword>
<comment type="caution">
    <text evidence="19">The sequence shown here is derived from an EMBL/GenBank/DDBJ whole genome shotgun (WGS) entry which is preliminary data.</text>
</comment>
<dbReference type="GO" id="GO:0003887">
    <property type="term" value="F:DNA-directed DNA polymerase activity"/>
    <property type="evidence" value="ECO:0007669"/>
    <property type="project" value="UniProtKB-KW"/>
</dbReference>
<feature type="domain" description="DNA polymerase epsilon catalytic subunit A C-terminal" evidence="18">
    <location>
        <begin position="1215"/>
        <end position="1612"/>
    </location>
</feature>
<dbReference type="InterPro" id="IPR012337">
    <property type="entry name" value="RNaseH-like_sf"/>
</dbReference>
<dbReference type="SMART" id="SM01159">
    <property type="entry name" value="DUF1744"/>
    <property type="match status" value="1"/>
</dbReference>
<dbReference type="Pfam" id="PF22634">
    <property type="entry name" value="POL2_thumb"/>
    <property type="match status" value="1"/>
</dbReference>
<keyword evidence="6 16" id="KW-0548">Nucleotidyltransferase</keyword>
<dbReference type="InterPro" id="IPR013697">
    <property type="entry name" value="DNA_pol_e_suA_C"/>
</dbReference>
<dbReference type="GO" id="GO:0008270">
    <property type="term" value="F:zinc ion binding"/>
    <property type="evidence" value="ECO:0007669"/>
    <property type="project" value="UniProtKB-KW"/>
</dbReference>
<protein>
    <recommendedName>
        <fullName evidence="16">DNA polymerase epsilon catalytic subunit</fullName>
        <ecNumber evidence="16">2.7.7.7</ecNumber>
    </recommendedName>
</protein>
<dbReference type="OrthoDB" id="531018at2759"/>
<proteinExistence type="inferred from homology"/>
<dbReference type="GO" id="GO:0000166">
    <property type="term" value="F:nucleotide binding"/>
    <property type="evidence" value="ECO:0007669"/>
    <property type="project" value="InterPro"/>
</dbReference>
<dbReference type="InterPro" id="IPR006134">
    <property type="entry name" value="DNA-dir_DNA_pol_B_multi_dom"/>
</dbReference>
<dbReference type="InterPro" id="IPR006133">
    <property type="entry name" value="DNA-dir_DNA_pol_B_exonuc"/>
</dbReference>
<comment type="cofactor">
    <cofactor evidence="1 16">
        <name>[4Fe-4S] cluster</name>
        <dbReference type="ChEBI" id="CHEBI:49883"/>
    </cofactor>
</comment>
<evidence type="ECO:0000256" key="10">
    <source>
        <dbReference type="ARBA" id="ARBA00022833"/>
    </source>
</evidence>
<evidence type="ECO:0000256" key="17">
    <source>
        <dbReference type="SAM" id="MobiDB-lite"/>
    </source>
</evidence>
<comment type="function">
    <text evidence="16">DNA polymerase II participates in chromosomal DNA replication.</text>
</comment>
<feature type="region of interest" description="Disordered" evidence="17">
    <location>
        <begin position="1400"/>
        <end position="1428"/>
    </location>
</feature>
<dbReference type="Pfam" id="PF03104">
    <property type="entry name" value="DNA_pol_B_exo1"/>
    <property type="match status" value="1"/>
</dbReference>